<protein>
    <submittedName>
        <fullName evidence="2">Uncharacterized protein</fullName>
    </submittedName>
</protein>
<gene>
    <name evidence="2" type="ORF">ARMSODRAFT_967322</name>
</gene>
<dbReference type="AlphaFoldDB" id="A0A2H3AJ10"/>
<evidence type="ECO:0000313" key="3">
    <source>
        <dbReference type="Proteomes" id="UP000218334"/>
    </source>
</evidence>
<dbReference type="Proteomes" id="UP000218334">
    <property type="component" value="Unassembled WGS sequence"/>
</dbReference>
<dbReference type="EMBL" id="KZ293519">
    <property type="protein sequence ID" value="PBK58905.1"/>
    <property type="molecule type" value="Genomic_DNA"/>
</dbReference>
<organism evidence="2 3">
    <name type="scientific">Armillaria solidipes</name>
    <dbReference type="NCBI Taxonomy" id="1076256"/>
    <lineage>
        <taxon>Eukaryota</taxon>
        <taxon>Fungi</taxon>
        <taxon>Dikarya</taxon>
        <taxon>Basidiomycota</taxon>
        <taxon>Agaricomycotina</taxon>
        <taxon>Agaricomycetes</taxon>
        <taxon>Agaricomycetidae</taxon>
        <taxon>Agaricales</taxon>
        <taxon>Marasmiineae</taxon>
        <taxon>Physalacriaceae</taxon>
        <taxon>Armillaria</taxon>
    </lineage>
</organism>
<feature type="chain" id="PRO_5013917516" evidence="1">
    <location>
        <begin position="20"/>
        <end position="96"/>
    </location>
</feature>
<keyword evidence="3" id="KW-1185">Reference proteome</keyword>
<name>A0A2H3AJ10_9AGAR</name>
<sequence length="96" mass="10782">MNVCVTVLQFCMISTVSYSQTSAHIHSSLLQTTMLPEGISNEVPIVHITDQNASISGNRRFTLLRINRLRRRDAAGVREYASKILGELQPQVDVHF</sequence>
<keyword evidence="1" id="KW-0732">Signal</keyword>
<reference evidence="3" key="1">
    <citation type="journal article" date="2017" name="Nat. Ecol. Evol.">
        <title>Genome expansion and lineage-specific genetic innovations in the forest pathogenic fungi Armillaria.</title>
        <authorList>
            <person name="Sipos G."/>
            <person name="Prasanna A.N."/>
            <person name="Walter M.C."/>
            <person name="O'Connor E."/>
            <person name="Balint B."/>
            <person name="Krizsan K."/>
            <person name="Kiss B."/>
            <person name="Hess J."/>
            <person name="Varga T."/>
            <person name="Slot J."/>
            <person name="Riley R."/>
            <person name="Boka B."/>
            <person name="Rigling D."/>
            <person name="Barry K."/>
            <person name="Lee J."/>
            <person name="Mihaltcheva S."/>
            <person name="LaButti K."/>
            <person name="Lipzen A."/>
            <person name="Waldron R."/>
            <person name="Moloney N.M."/>
            <person name="Sperisen C."/>
            <person name="Kredics L."/>
            <person name="Vagvoelgyi C."/>
            <person name="Patrignani A."/>
            <person name="Fitzpatrick D."/>
            <person name="Nagy I."/>
            <person name="Doyle S."/>
            <person name="Anderson J.B."/>
            <person name="Grigoriev I.V."/>
            <person name="Gueldener U."/>
            <person name="Muensterkoetter M."/>
            <person name="Nagy L.G."/>
        </authorList>
    </citation>
    <scope>NUCLEOTIDE SEQUENCE [LARGE SCALE GENOMIC DNA]</scope>
    <source>
        <strain evidence="3">28-4</strain>
    </source>
</reference>
<proteinExistence type="predicted"/>
<feature type="signal peptide" evidence="1">
    <location>
        <begin position="1"/>
        <end position="19"/>
    </location>
</feature>
<accession>A0A2H3AJ10</accession>
<evidence type="ECO:0000256" key="1">
    <source>
        <dbReference type="SAM" id="SignalP"/>
    </source>
</evidence>
<evidence type="ECO:0000313" key="2">
    <source>
        <dbReference type="EMBL" id="PBK58905.1"/>
    </source>
</evidence>